<dbReference type="InParanoid" id="A0A6P3Z154"/>
<evidence type="ECO:0000313" key="2">
    <source>
        <dbReference type="Proteomes" id="UP001652623"/>
    </source>
</evidence>
<dbReference type="KEGG" id="zju:107407516"/>
<dbReference type="InterPro" id="IPR027443">
    <property type="entry name" value="IPNS-like_sf"/>
</dbReference>
<keyword evidence="1" id="KW-0812">Transmembrane</keyword>
<accession>A0A6P3Z154</accession>
<evidence type="ECO:0000313" key="3">
    <source>
        <dbReference type="RefSeq" id="XP_015870290.4"/>
    </source>
</evidence>
<dbReference type="AlphaFoldDB" id="A0A6P3Z154"/>
<reference evidence="3" key="1">
    <citation type="submission" date="2025-08" db="UniProtKB">
        <authorList>
            <consortium name="RefSeq"/>
        </authorList>
    </citation>
    <scope>IDENTIFICATION</scope>
    <source>
        <tissue evidence="3">Seedling</tissue>
    </source>
</reference>
<dbReference type="FunCoup" id="A0A6P3Z154">
    <property type="interactions" value="147"/>
</dbReference>
<dbReference type="GeneID" id="107407516"/>
<sequence>MGLNRDPLTSSQQLIVRALLHCIALFCSAPPPTTNQPDLPTPTHRPLIHFHHININLYIYIYIYIYKYIIQLSQISIFIFYFLLLLVRYASMALMRTRSRIANPAPPPSPIPTAKGSRSASNEILAQFLDNTLHIPDLTLPASHFPETPASRLRRQPATPADVDLRSLLSSSGSIDRLLGSAKEFGAFLIRGHGVSVDELRSLVREADWALLGNSENPRGFVVRRNGDREEMVWIRNGNERMESLQQVERYRDFSEKMDSIANKLDAIAEQLSQVFYTNAEKQPSQKIIQGKEIALSLYRYNHQNSMEQNPALHDEIQKELFEHALSLHLPIEPCEFHIQSEAGPLTFNAGTETIIVTVGKQLEEWSNKEFKSVTGITTFSPHINGSQPSFSIELRFSTSSLKNVVERNFKTISIVDQIIIAIMFALVYKFFVFISSLITGT</sequence>
<organism evidence="2 3">
    <name type="scientific">Ziziphus jujuba</name>
    <name type="common">Chinese jujube</name>
    <name type="synonym">Ziziphus sativa</name>
    <dbReference type="NCBI Taxonomy" id="326968"/>
    <lineage>
        <taxon>Eukaryota</taxon>
        <taxon>Viridiplantae</taxon>
        <taxon>Streptophyta</taxon>
        <taxon>Embryophyta</taxon>
        <taxon>Tracheophyta</taxon>
        <taxon>Spermatophyta</taxon>
        <taxon>Magnoliopsida</taxon>
        <taxon>eudicotyledons</taxon>
        <taxon>Gunneridae</taxon>
        <taxon>Pentapetalae</taxon>
        <taxon>rosids</taxon>
        <taxon>fabids</taxon>
        <taxon>Rosales</taxon>
        <taxon>Rhamnaceae</taxon>
        <taxon>Paliureae</taxon>
        <taxon>Ziziphus</taxon>
    </lineage>
</organism>
<keyword evidence="2" id="KW-1185">Reference proteome</keyword>
<feature type="transmembrane region" description="Helical" evidence="1">
    <location>
        <begin position="68"/>
        <end position="90"/>
    </location>
</feature>
<keyword evidence="1" id="KW-0472">Membrane</keyword>
<dbReference type="SUPFAM" id="SSF51197">
    <property type="entry name" value="Clavaminate synthase-like"/>
    <property type="match status" value="1"/>
</dbReference>
<dbReference type="RefSeq" id="XP_015870290.4">
    <property type="nucleotide sequence ID" value="XM_016014804.4"/>
</dbReference>
<proteinExistence type="predicted"/>
<dbReference type="Proteomes" id="UP001652623">
    <property type="component" value="Chromosome 6"/>
</dbReference>
<dbReference type="Gene3D" id="2.60.120.330">
    <property type="entry name" value="B-lactam Antibiotic, Isopenicillin N Synthase, Chain"/>
    <property type="match status" value="1"/>
</dbReference>
<dbReference type="PANTHER" id="PTHR34945:SF4">
    <property type="entry name" value="2-OXOGLUTARATE (2OG) AND FE(II)-DEPENDENT OXYGENASE SUPERFAMILY PROTEIN"/>
    <property type="match status" value="1"/>
</dbReference>
<evidence type="ECO:0000256" key="1">
    <source>
        <dbReference type="SAM" id="Phobius"/>
    </source>
</evidence>
<dbReference type="PANTHER" id="PTHR34945">
    <property type="entry name" value="2-OXOGLUTARATE (2OG) AND FE(II)-DEPENDENT OXYGENASE SUPERFAMILY PROTEIN"/>
    <property type="match status" value="1"/>
</dbReference>
<gene>
    <name evidence="3" type="primary">LOC107407516</name>
</gene>
<keyword evidence="1" id="KW-1133">Transmembrane helix</keyword>
<feature type="transmembrane region" description="Helical" evidence="1">
    <location>
        <begin position="419"/>
        <end position="439"/>
    </location>
</feature>
<protein>
    <submittedName>
        <fullName evidence="3">Uncharacterized protein LOC107407516</fullName>
    </submittedName>
</protein>
<name>A0A6P3Z154_ZIZJJ</name>